<dbReference type="Gene3D" id="3.30.2130.10">
    <property type="entry name" value="VC0802-like"/>
    <property type="match status" value="1"/>
</dbReference>
<dbReference type="Gene3D" id="3.40.1160.10">
    <property type="entry name" value="Acetylglutamate kinase-like"/>
    <property type="match status" value="1"/>
</dbReference>
<accession>A0A0F9KF47</accession>
<dbReference type="InterPro" id="IPR011147">
    <property type="entry name" value="Bifunc_Aspkin/hSer_DH"/>
</dbReference>
<dbReference type="FunFam" id="3.30.2130.10:FF:000001">
    <property type="entry name" value="Bifunctional aspartokinase/homoserine dehydrogenase"/>
    <property type="match status" value="1"/>
</dbReference>
<dbReference type="PROSITE" id="PS51671">
    <property type="entry name" value="ACT"/>
    <property type="match status" value="1"/>
</dbReference>
<dbReference type="SUPFAM" id="SSF53633">
    <property type="entry name" value="Carbamate kinase-like"/>
    <property type="match status" value="1"/>
</dbReference>
<feature type="non-terminal residue" evidence="8">
    <location>
        <position position="1"/>
    </location>
</feature>
<dbReference type="CDD" id="cd04921">
    <property type="entry name" value="ACT_AKi-HSDH-ThrA-like_1"/>
    <property type="match status" value="1"/>
</dbReference>
<dbReference type="EC" id="2.7.2.4" evidence="1"/>
<dbReference type="GO" id="GO:0004072">
    <property type="term" value="F:aspartate kinase activity"/>
    <property type="evidence" value="ECO:0007669"/>
    <property type="project" value="UniProtKB-EC"/>
</dbReference>
<keyword evidence="6" id="KW-0521">NADP</keyword>
<evidence type="ECO:0000259" key="7">
    <source>
        <dbReference type="PROSITE" id="PS51671"/>
    </source>
</evidence>
<gene>
    <name evidence="8" type="ORF">LCGC14_1411870</name>
</gene>
<dbReference type="AlphaFoldDB" id="A0A0F9KF47"/>
<dbReference type="InterPro" id="IPR054352">
    <property type="entry name" value="ACT_Aspartokinase"/>
</dbReference>
<dbReference type="SUPFAM" id="SSF55021">
    <property type="entry name" value="ACT-like"/>
    <property type="match status" value="2"/>
</dbReference>
<dbReference type="InterPro" id="IPR045865">
    <property type="entry name" value="ACT-like_dom_sf"/>
</dbReference>
<dbReference type="EMBL" id="LAZR01009322">
    <property type="protein sequence ID" value="KKM73306.1"/>
    <property type="molecule type" value="Genomic_DNA"/>
</dbReference>
<keyword evidence="5" id="KW-0067">ATP-binding</keyword>
<name>A0A0F9KF47_9ZZZZ</name>
<organism evidence="8">
    <name type="scientific">marine sediment metagenome</name>
    <dbReference type="NCBI Taxonomy" id="412755"/>
    <lineage>
        <taxon>unclassified sequences</taxon>
        <taxon>metagenomes</taxon>
        <taxon>ecological metagenomes</taxon>
    </lineage>
</organism>
<keyword evidence="3" id="KW-0547">Nucleotide-binding</keyword>
<keyword evidence="4" id="KW-0418">Kinase</keyword>
<evidence type="ECO:0000313" key="8">
    <source>
        <dbReference type="EMBL" id="KKM73306.1"/>
    </source>
</evidence>
<reference evidence="8" key="1">
    <citation type="journal article" date="2015" name="Nature">
        <title>Complex archaea that bridge the gap between prokaryotes and eukaryotes.</title>
        <authorList>
            <person name="Spang A."/>
            <person name="Saw J.H."/>
            <person name="Jorgensen S.L."/>
            <person name="Zaremba-Niedzwiedzka K."/>
            <person name="Martijn J."/>
            <person name="Lind A.E."/>
            <person name="van Eijk R."/>
            <person name="Schleper C."/>
            <person name="Guy L."/>
            <person name="Ettema T.J."/>
        </authorList>
    </citation>
    <scope>NUCLEOTIDE SEQUENCE</scope>
</reference>
<evidence type="ECO:0000256" key="5">
    <source>
        <dbReference type="ARBA" id="ARBA00022840"/>
    </source>
</evidence>
<sequence>LKFEEAMEMAYFGAKVLHPQALVPAMEHDIPICFGNINRPAQSGTIICNRIRKHSTPITSIASIDRVALVNIEGGGMIGVPGIAARIFTTLARASVNIMMISQASSEHSICLAFMQPEAEIALSALRTELTEEIRLRKIQNFELVKDVAIIAIIGENMRGTPGISGTLFSALGQAGINVLAIAQGSSERNISFLVENGDEGKAIHTVYQAFLEEGIR</sequence>
<comment type="caution">
    <text evidence="8">The sequence shown here is derived from an EMBL/GenBank/DDBJ whole genome shotgun (WGS) entry which is preliminary data.</text>
</comment>
<evidence type="ECO:0000256" key="4">
    <source>
        <dbReference type="ARBA" id="ARBA00022777"/>
    </source>
</evidence>
<dbReference type="PANTHER" id="PTHR43070">
    <property type="match status" value="1"/>
</dbReference>
<evidence type="ECO:0000256" key="2">
    <source>
        <dbReference type="ARBA" id="ARBA00022679"/>
    </source>
</evidence>
<evidence type="ECO:0000256" key="6">
    <source>
        <dbReference type="ARBA" id="ARBA00022857"/>
    </source>
</evidence>
<dbReference type="GO" id="GO:0009067">
    <property type="term" value="P:aspartate family amino acid biosynthetic process"/>
    <property type="evidence" value="ECO:0007669"/>
    <property type="project" value="InterPro"/>
</dbReference>
<evidence type="ECO:0000256" key="1">
    <source>
        <dbReference type="ARBA" id="ARBA00013059"/>
    </source>
</evidence>
<protein>
    <recommendedName>
        <fullName evidence="1">aspartate kinase</fullName>
        <ecNumber evidence="1">2.7.2.4</ecNumber>
    </recommendedName>
</protein>
<evidence type="ECO:0000256" key="3">
    <source>
        <dbReference type="ARBA" id="ARBA00022741"/>
    </source>
</evidence>
<dbReference type="GO" id="GO:0004412">
    <property type="term" value="F:homoserine dehydrogenase activity"/>
    <property type="evidence" value="ECO:0007669"/>
    <property type="project" value="InterPro"/>
</dbReference>
<feature type="domain" description="ACT" evidence="7">
    <location>
        <begin position="72"/>
        <end position="153"/>
    </location>
</feature>
<dbReference type="InterPro" id="IPR002912">
    <property type="entry name" value="ACT_dom"/>
</dbReference>
<dbReference type="Pfam" id="PF22468">
    <property type="entry name" value="ACT_9"/>
    <property type="match status" value="2"/>
</dbReference>
<proteinExistence type="predicted"/>
<dbReference type="PANTHER" id="PTHR43070:SF3">
    <property type="entry name" value="HOMOSERINE DEHYDROGENASE"/>
    <property type="match status" value="1"/>
</dbReference>
<dbReference type="GO" id="GO:0005524">
    <property type="term" value="F:ATP binding"/>
    <property type="evidence" value="ECO:0007669"/>
    <property type="project" value="UniProtKB-KW"/>
</dbReference>
<keyword evidence="2" id="KW-0808">Transferase</keyword>
<dbReference type="InterPro" id="IPR036393">
    <property type="entry name" value="AceGlu_kinase-like_sf"/>
</dbReference>